<dbReference type="CDD" id="cd03230">
    <property type="entry name" value="ABC_DR_subfamily_A"/>
    <property type="match status" value="1"/>
</dbReference>
<dbReference type="Gene3D" id="3.40.50.300">
    <property type="entry name" value="P-loop containing nucleotide triphosphate hydrolases"/>
    <property type="match status" value="1"/>
</dbReference>
<dbReference type="InterPro" id="IPR003439">
    <property type="entry name" value="ABC_transporter-like_ATP-bd"/>
</dbReference>
<name>A0ABW7CZV7_9GAMM</name>
<dbReference type="PANTHER" id="PTHR43158">
    <property type="entry name" value="SKFA PEPTIDE EXPORT ATP-BINDING PROTEIN SKFE"/>
    <property type="match status" value="1"/>
</dbReference>
<dbReference type="InterPro" id="IPR003593">
    <property type="entry name" value="AAA+_ATPase"/>
</dbReference>
<accession>A0ABW7CZV7</accession>
<dbReference type="PANTHER" id="PTHR43158:SF1">
    <property type="entry name" value="ABC TRANSPORTER, ATP-BINDING PROTEIN"/>
    <property type="match status" value="1"/>
</dbReference>
<keyword evidence="2 4" id="KW-0067">ATP-binding</keyword>
<evidence type="ECO:0000313" key="5">
    <source>
        <dbReference type="Proteomes" id="UP001605261"/>
    </source>
</evidence>
<proteinExistence type="predicted"/>
<gene>
    <name evidence="4" type="ORF">ACEU0G_003117</name>
</gene>
<dbReference type="GO" id="GO:0005524">
    <property type="term" value="F:ATP binding"/>
    <property type="evidence" value="ECO:0007669"/>
    <property type="project" value="UniProtKB-KW"/>
</dbReference>
<dbReference type="PROSITE" id="PS50893">
    <property type="entry name" value="ABC_TRANSPORTER_2"/>
    <property type="match status" value="1"/>
</dbReference>
<protein>
    <submittedName>
        <fullName evidence="4">ABC transporter ATP-binding protein</fullName>
    </submittedName>
</protein>
<feature type="domain" description="ABC transporter" evidence="3">
    <location>
        <begin position="10"/>
        <end position="235"/>
    </location>
</feature>
<dbReference type="InterPro" id="IPR027417">
    <property type="entry name" value="P-loop_NTPase"/>
</dbReference>
<keyword evidence="5" id="KW-1185">Reference proteome</keyword>
<reference evidence="4 5" key="1">
    <citation type="submission" date="2024-09" db="EMBL/GenBank/DDBJ databases">
        <authorList>
            <consortium name="All-Russian atlas of soil microorganisms"/>
            <consortium name="as a basis for the search for new antimicrobial producers and enzymes with unique properties"/>
            <person name="Sokolova E.A."/>
            <person name="Voronina E.N."/>
        </authorList>
    </citation>
    <scope>NUCLEOTIDE SEQUENCE [LARGE SCALE GENOMIC DNA]</scope>
    <source>
        <strain evidence="4 5">AF-22b-331.1</strain>
    </source>
</reference>
<evidence type="ECO:0000313" key="4">
    <source>
        <dbReference type="EMBL" id="MFG6109114.1"/>
    </source>
</evidence>
<evidence type="ECO:0000256" key="1">
    <source>
        <dbReference type="ARBA" id="ARBA00022741"/>
    </source>
</evidence>
<dbReference type="SMART" id="SM00382">
    <property type="entry name" value="AAA"/>
    <property type="match status" value="1"/>
</dbReference>
<keyword evidence="1" id="KW-0547">Nucleotide-binding</keyword>
<sequence length="291" mass="32348">MNAVASDVVISARGLRKAYKQTLALDNTSFTIAPGRITGLIGPNGAGKTTLLKALLGLTTVEGELQVLGLDPAVQRNALMNEVCFIADVAVLPRWMKVREAIDFVAGTHPRFDRARCERFLASTKLQPRQRVRELSKGMIVQLHLALVMAIDAKVLVLDEPTLGLDILYRKEFYQRLLEDYFDEQKTIIVTTHQVEEIEHILTDVMFIRDGRIVLTTDMEDIGERYSEVLVSAETLEAARALQPIDERSLPFGKTVLLYDGVPRAQLTPLGEIRSPGLADLFVAIMKGTYA</sequence>
<dbReference type="Pfam" id="PF00005">
    <property type="entry name" value="ABC_tran"/>
    <property type="match status" value="1"/>
</dbReference>
<organism evidence="4 5">
    <name type="scientific">Stenotrophomonas nematodicola</name>
    <dbReference type="NCBI Taxonomy" id="2656746"/>
    <lineage>
        <taxon>Bacteria</taxon>
        <taxon>Pseudomonadati</taxon>
        <taxon>Pseudomonadota</taxon>
        <taxon>Gammaproteobacteria</taxon>
        <taxon>Lysobacterales</taxon>
        <taxon>Lysobacteraceae</taxon>
        <taxon>Stenotrophomonas</taxon>
    </lineage>
</organism>
<dbReference type="RefSeq" id="WP_259203266.1">
    <property type="nucleotide sequence ID" value="NZ_JBHGCJ010000004.1"/>
</dbReference>
<evidence type="ECO:0000256" key="2">
    <source>
        <dbReference type="ARBA" id="ARBA00022840"/>
    </source>
</evidence>
<evidence type="ECO:0000259" key="3">
    <source>
        <dbReference type="PROSITE" id="PS50893"/>
    </source>
</evidence>
<dbReference type="EMBL" id="JBHGCJ010000004">
    <property type="protein sequence ID" value="MFG6109114.1"/>
    <property type="molecule type" value="Genomic_DNA"/>
</dbReference>
<dbReference type="SUPFAM" id="SSF52540">
    <property type="entry name" value="P-loop containing nucleoside triphosphate hydrolases"/>
    <property type="match status" value="1"/>
</dbReference>
<dbReference type="Proteomes" id="UP001605261">
    <property type="component" value="Unassembled WGS sequence"/>
</dbReference>
<comment type="caution">
    <text evidence="4">The sequence shown here is derived from an EMBL/GenBank/DDBJ whole genome shotgun (WGS) entry which is preliminary data.</text>
</comment>